<evidence type="ECO:0000256" key="4">
    <source>
        <dbReference type="ARBA" id="ARBA00022475"/>
    </source>
</evidence>
<dbReference type="InterPro" id="IPR045863">
    <property type="entry name" value="CorA_TM1_TM2"/>
</dbReference>
<feature type="transmembrane region" description="Helical" evidence="8">
    <location>
        <begin position="260"/>
        <end position="282"/>
    </location>
</feature>
<evidence type="ECO:0000256" key="5">
    <source>
        <dbReference type="ARBA" id="ARBA00022692"/>
    </source>
</evidence>
<protein>
    <recommendedName>
        <fullName evidence="11">Magnesium transport protein CorA</fullName>
    </recommendedName>
</protein>
<dbReference type="PANTHER" id="PTHR46494:SF1">
    <property type="entry name" value="CORA FAMILY METAL ION TRANSPORTER (EUROFUNG)"/>
    <property type="match status" value="1"/>
</dbReference>
<keyword evidence="7 8" id="KW-0472">Membrane</keyword>
<dbReference type="Gene3D" id="3.30.460.20">
    <property type="entry name" value="CorA soluble domain-like"/>
    <property type="match status" value="1"/>
</dbReference>
<keyword evidence="6 8" id="KW-1133">Transmembrane helix</keyword>
<dbReference type="GO" id="GO:0050897">
    <property type="term" value="F:cobalt ion binding"/>
    <property type="evidence" value="ECO:0007669"/>
    <property type="project" value="TreeGrafter"/>
</dbReference>
<evidence type="ECO:0000256" key="1">
    <source>
        <dbReference type="ARBA" id="ARBA00004651"/>
    </source>
</evidence>
<sequence>MEIILINTIKMPNNIKEIKTKKFVWLDITGATQDNLKYLKQEFGFDSADLGDCLPTKQRQKIHQRTDYLFMILQFPYFNREAKTIEAAEVDIFISKKFFITIHEDELNPLIDFFQMYQSDQIMRSQLSNETALDIMHKLLNKLYLYCYPILNHINLDINQIEYDVLEQPEEKAIMNILMIKRNIVNFQKTMQSHRGILQKFLEITFDWRPRKMDNDYNVLITHTKDIWDYLTNFKDTINALHETQASMISLKINEIMKTLTIFSVIVFPLTLLAAIFGMNTMNAMPFANSQYDFWYIMGIMLMGAVIMFGFFKKKRWL</sequence>
<comment type="caution">
    <text evidence="9">The sequence shown here is derived from an EMBL/GenBank/DDBJ whole genome shotgun (WGS) entry which is preliminary data.</text>
</comment>
<evidence type="ECO:0000256" key="6">
    <source>
        <dbReference type="ARBA" id="ARBA00022989"/>
    </source>
</evidence>
<reference evidence="9 10" key="1">
    <citation type="journal article" date="2016" name="Nat. Commun.">
        <title>Thousands of microbial genomes shed light on interconnected biogeochemical processes in an aquifer system.</title>
        <authorList>
            <person name="Anantharaman K."/>
            <person name="Brown C.T."/>
            <person name="Hug L.A."/>
            <person name="Sharon I."/>
            <person name="Castelle C.J."/>
            <person name="Probst A.J."/>
            <person name="Thomas B.C."/>
            <person name="Singh A."/>
            <person name="Wilkins M.J."/>
            <person name="Karaoz U."/>
            <person name="Brodie E.L."/>
            <person name="Williams K.H."/>
            <person name="Hubbard S.S."/>
            <person name="Banfield J.F."/>
        </authorList>
    </citation>
    <scope>NUCLEOTIDE SEQUENCE [LARGE SCALE GENOMIC DNA]</scope>
</reference>
<evidence type="ECO:0000256" key="7">
    <source>
        <dbReference type="ARBA" id="ARBA00023136"/>
    </source>
</evidence>
<dbReference type="Proteomes" id="UP000179136">
    <property type="component" value="Unassembled WGS sequence"/>
</dbReference>
<dbReference type="CDD" id="cd12822">
    <property type="entry name" value="TmCorA-like"/>
    <property type="match status" value="1"/>
</dbReference>
<dbReference type="SUPFAM" id="SSF144083">
    <property type="entry name" value="Magnesium transport protein CorA, transmembrane region"/>
    <property type="match status" value="1"/>
</dbReference>
<dbReference type="STRING" id="1798561.A3B87_00525"/>
<dbReference type="PANTHER" id="PTHR46494">
    <property type="entry name" value="CORA FAMILY METAL ION TRANSPORTER (EUROFUNG)"/>
    <property type="match status" value="1"/>
</dbReference>
<dbReference type="GO" id="GO:0015087">
    <property type="term" value="F:cobalt ion transmembrane transporter activity"/>
    <property type="evidence" value="ECO:0007669"/>
    <property type="project" value="TreeGrafter"/>
</dbReference>
<gene>
    <name evidence="9" type="ORF">A3B87_00525</name>
</gene>
<dbReference type="Pfam" id="PF01544">
    <property type="entry name" value="CorA"/>
    <property type="match status" value="1"/>
</dbReference>
<evidence type="ECO:0000313" key="10">
    <source>
        <dbReference type="Proteomes" id="UP000179136"/>
    </source>
</evidence>
<evidence type="ECO:0008006" key="11">
    <source>
        <dbReference type="Google" id="ProtNLM"/>
    </source>
</evidence>
<evidence type="ECO:0000313" key="9">
    <source>
        <dbReference type="EMBL" id="OGG87589.1"/>
    </source>
</evidence>
<evidence type="ECO:0000256" key="3">
    <source>
        <dbReference type="ARBA" id="ARBA00022448"/>
    </source>
</evidence>
<feature type="transmembrane region" description="Helical" evidence="8">
    <location>
        <begin position="294"/>
        <end position="312"/>
    </location>
</feature>
<organism evidence="9 10">
    <name type="scientific">Candidatus Kuenenbacteria bacterium RIFCSPHIGHO2_02_FULL_39_13</name>
    <dbReference type="NCBI Taxonomy" id="1798561"/>
    <lineage>
        <taxon>Bacteria</taxon>
        <taxon>Candidatus Kueneniibacteriota</taxon>
    </lineage>
</organism>
<comment type="similarity">
    <text evidence="2">Belongs to the CorA metal ion transporter (MIT) (TC 1.A.35) family.</text>
</comment>
<dbReference type="InterPro" id="IPR002523">
    <property type="entry name" value="MgTranspt_CorA/ZnTranspt_ZntB"/>
</dbReference>
<evidence type="ECO:0000256" key="8">
    <source>
        <dbReference type="SAM" id="Phobius"/>
    </source>
</evidence>
<proteinExistence type="inferred from homology"/>
<dbReference type="GO" id="GO:0000287">
    <property type="term" value="F:magnesium ion binding"/>
    <property type="evidence" value="ECO:0007669"/>
    <property type="project" value="TreeGrafter"/>
</dbReference>
<keyword evidence="4" id="KW-1003">Cell membrane</keyword>
<dbReference type="SUPFAM" id="SSF143865">
    <property type="entry name" value="CorA soluble domain-like"/>
    <property type="match status" value="1"/>
</dbReference>
<dbReference type="InterPro" id="IPR045861">
    <property type="entry name" value="CorA_cytoplasmic_dom"/>
</dbReference>
<accession>A0A1F6FP03</accession>
<dbReference type="AlphaFoldDB" id="A0A1F6FP03"/>
<evidence type="ECO:0000256" key="2">
    <source>
        <dbReference type="ARBA" id="ARBA00009765"/>
    </source>
</evidence>
<name>A0A1F6FP03_9BACT</name>
<keyword evidence="5 8" id="KW-0812">Transmembrane</keyword>
<dbReference type="GO" id="GO:0015095">
    <property type="term" value="F:magnesium ion transmembrane transporter activity"/>
    <property type="evidence" value="ECO:0007669"/>
    <property type="project" value="TreeGrafter"/>
</dbReference>
<dbReference type="Gene3D" id="1.20.58.340">
    <property type="entry name" value="Magnesium transport protein CorA, transmembrane region"/>
    <property type="match status" value="2"/>
</dbReference>
<dbReference type="GO" id="GO:0005886">
    <property type="term" value="C:plasma membrane"/>
    <property type="evidence" value="ECO:0007669"/>
    <property type="project" value="UniProtKB-SubCell"/>
</dbReference>
<keyword evidence="3" id="KW-0813">Transport</keyword>
<dbReference type="EMBL" id="MFMW01000005">
    <property type="protein sequence ID" value="OGG87589.1"/>
    <property type="molecule type" value="Genomic_DNA"/>
</dbReference>
<comment type="subcellular location">
    <subcellularLocation>
        <location evidence="1">Cell membrane</location>
        <topology evidence="1">Multi-pass membrane protein</topology>
    </subcellularLocation>
</comment>